<dbReference type="PANTHER" id="PTHR47708:SF2">
    <property type="entry name" value="SI:CH73-132F6.5"/>
    <property type="match status" value="1"/>
</dbReference>
<dbReference type="RefSeq" id="WP_254570022.1">
    <property type="nucleotide sequence ID" value="NZ_CP098502.1"/>
</dbReference>
<evidence type="ECO:0000313" key="2">
    <source>
        <dbReference type="EMBL" id="UTI63294.1"/>
    </source>
</evidence>
<accession>A0ABY5DRU3</accession>
<dbReference type="PANTHER" id="PTHR47708">
    <property type="match status" value="1"/>
</dbReference>
<sequence length="469" mass="50274">MSSTATNPCRLGAGTGYWGDMVDPALELLEHGELDAMGFDLLAELSVAALQRARLRNPEKGHIPDTAGIFAQCLPPARRNGVTIVTNAGGANPQAAARAIAGVACEQGDAELRLGVIEGDDLTERLDAIRRSGWRFTNMDTGEEDVDSIADQIVAAHAYLGCDGVIEALGGGADVVVGGRLADSALYSGPLMHHYGWTPQSCTDAQRGAALTVGHLLECGGASSGGMTSQWRESEEPWRIGYPLAEVADDGSAVITKLPGSGGIVNEWTIKEQMLYEVHDPRDYRLPDGVVDLSGVTVTELEKNRMLVAGMSAGPPPELLKVQIGYEDGFIGEGRVLLPWPDAFEKAEWCERFVRRRLEYLNVNVREIQLDHVGRNTLAGPSAPGATGDRDINEIELRVAVRTDTRAEAELARRTIVHLATAGPVGTAVNLPPPVRKVIALWPTLVPRDQVDVRVAVLRADEVVSHARA</sequence>
<dbReference type="Proteomes" id="UP001056035">
    <property type="component" value="Chromosome"/>
</dbReference>
<feature type="domain" description="Acyclic terpene utilisation N-terminal" evidence="1">
    <location>
        <begin position="10"/>
        <end position="456"/>
    </location>
</feature>
<proteinExistence type="predicted"/>
<reference evidence="2 3" key="1">
    <citation type="submission" date="2022-06" db="EMBL/GenBank/DDBJ databases">
        <title>Paraconexibacter antarcticus.</title>
        <authorList>
            <person name="Kim C.S."/>
        </authorList>
    </citation>
    <scope>NUCLEOTIDE SEQUENCE [LARGE SCALE GENOMIC DNA]</scope>
    <source>
        <strain evidence="2 3">02-257</strain>
    </source>
</reference>
<organism evidence="2 3">
    <name type="scientific">Paraconexibacter antarcticus</name>
    <dbReference type="NCBI Taxonomy" id="2949664"/>
    <lineage>
        <taxon>Bacteria</taxon>
        <taxon>Bacillati</taxon>
        <taxon>Actinomycetota</taxon>
        <taxon>Thermoleophilia</taxon>
        <taxon>Solirubrobacterales</taxon>
        <taxon>Paraconexibacteraceae</taxon>
        <taxon>Paraconexibacter</taxon>
    </lineage>
</organism>
<dbReference type="EMBL" id="CP098502">
    <property type="protein sequence ID" value="UTI63294.1"/>
    <property type="molecule type" value="Genomic_DNA"/>
</dbReference>
<evidence type="ECO:0000313" key="3">
    <source>
        <dbReference type="Proteomes" id="UP001056035"/>
    </source>
</evidence>
<evidence type="ECO:0000259" key="1">
    <source>
        <dbReference type="Pfam" id="PF07287"/>
    </source>
</evidence>
<dbReference type="InterPro" id="IPR010839">
    <property type="entry name" value="AtuA_N"/>
</dbReference>
<name>A0ABY5DRU3_9ACTN</name>
<dbReference type="Pfam" id="PF07287">
    <property type="entry name" value="AtuA"/>
    <property type="match status" value="1"/>
</dbReference>
<protein>
    <submittedName>
        <fullName evidence="2">DUF1446 domain-containing protein</fullName>
    </submittedName>
</protein>
<keyword evidence="3" id="KW-1185">Reference proteome</keyword>
<gene>
    <name evidence="2" type="ORF">NBH00_18275</name>
</gene>